<feature type="domain" description="HAMP" evidence="8">
    <location>
        <begin position="212"/>
        <end position="264"/>
    </location>
</feature>
<feature type="domain" description="Methyl-accepting transducer" evidence="7">
    <location>
        <begin position="491"/>
        <end position="720"/>
    </location>
</feature>
<feature type="region of interest" description="Disordered" evidence="5">
    <location>
        <begin position="759"/>
        <end position="798"/>
    </location>
</feature>
<evidence type="ECO:0000259" key="8">
    <source>
        <dbReference type="PROSITE" id="PS50885"/>
    </source>
</evidence>
<accession>A0A7W7Y0A4</accession>
<comment type="caution">
    <text evidence="9">The sequence shown here is derived from an EMBL/GenBank/DDBJ whole genome shotgun (WGS) entry which is preliminary data.</text>
</comment>
<dbReference type="SUPFAM" id="SSF55785">
    <property type="entry name" value="PYP-like sensor domain (PAS domain)"/>
    <property type="match status" value="1"/>
</dbReference>
<keyword evidence="6" id="KW-1133">Transmembrane helix</keyword>
<dbReference type="RefSeq" id="WP_183948224.1">
    <property type="nucleotide sequence ID" value="NZ_JACHHX010000008.1"/>
</dbReference>
<keyword evidence="3" id="KW-0807">Transducer</keyword>
<dbReference type="PANTHER" id="PTHR43531:SF14">
    <property type="entry name" value="METHYL-ACCEPTING CHEMOTAXIS PROTEIN I-RELATED"/>
    <property type="match status" value="1"/>
</dbReference>
<feature type="domain" description="HAMP" evidence="8">
    <location>
        <begin position="442"/>
        <end position="486"/>
    </location>
</feature>
<dbReference type="FunFam" id="1.10.287.950:FF:000002">
    <property type="entry name" value="Methyl-accepting chemotaxis protein"/>
    <property type="match status" value="1"/>
</dbReference>
<dbReference type="InterPro" id="IPR004089">
    <property type="entry name" value="MCPsignal_dom"/>
</dbReference>
<dbReference type="Pfam" id="PF00015">
    <property type="entry name" value="MCPsignal"/>
    <property type="match status" value="1"/>
</dbReference>
<feature type="compositionally biased region" description="Basic and acidic residues" evidence="5">
    <location>
        <begin position="786"/>
        <end position="798"/>
    </location>
</feature>
<evidence type="ECO:0000313" key="10">
    <source>
        <dbReference type="Proteomes" id="UP000519004"/>
    </source>
</evidence>
<keyword evidence="6" id="KW-0472">Membrane</keyword>
<dbReference type="EMBL" id="JACHHX010000008">
    <property type="protein sequence ID" value="MBB5015538.1"/>
    <property type="molecule type" value="Genomic_DNA"/>
</dbReference>
<dbReference type="PROSITE" id="PS50885">
    <property type="entry name" value="HAMP"/>
    <property type="match status" value="3"/>
</dbReference>
<dbReference type="Gene3D" id="3.30.450.20">
    <property type="entry name" value="PAS domain"/>
    <property type="match status" value="1"/>
</dbReference>
<dbReference type="AlphaFoldDB" id="A0A7W7Y0A4"/>
<evidence type="ECO:0000313" key="9">
    <source>
        <dbReference type="EMBL" id="MBB5015538.1"/>
    </source>
</evidence>
<dbReference type="PROSITE" id="PS50111">
    <property type="entry name" value="CHEMOTAXIS_TRANSDUC_2"/>
    <property type="match status" value="1"/>
</dbReference>
<dbReference type="Pfam" id="PF18947">
    <property type="entry name" value="HAMP_2"/>
    <property type="match status" value="1"/>
</dbReference>
<dbReference type="CDD" id="cd00130">
    <property type="entry name" value="PAS"/>
    <property type="match status" value="1"/>
</dbReference>
<dbReference type="Pfam" id="PF08448">
    <property type="entry name" value="PAS_4"/>
    <property type="match status" value="1"/>
</dbReference>
<dbReference type="Pfam" id="PF00672">
    <property type="entry name" value="HAMP"/>
    <property type="match status" value="1"/>
</dbReference>
<keyword evidence="6" id="KW-0812">Transmembrane</keyword>
<dbReference type="InterPro" id="IPR003660">
    <property type="entry name" value="HAMP_dom"/>
</dbReference>
<dbReference type="GO" id="GO:0005886">
    <property type="term" value="C:plasma membrane"/>
    <property type="evidence" value="ECO:0007669"/>
    <property type="project" value="TreeGrafter"/>
</dbReference>
<evidence type="ECO:0000256" key="1">
    <source>
        <dbReference type="ARBA" id="ARBA00022481"/>
    </source>
</evidence>
<dbReference type="InterPro" id="IPR000014">
    <property type="entry name" value="PAS"/>
</dbReference>
<dbReference type="InterPro" id="IPR035965">
    <property type="entry name" value="PAS-like_dom_sf"/>
</dbReference>
<sequence>MNWVRNLKIAPKLLLAFGLVLALSLIQGVSSFRGLSSLDEAADEITAAMHSVRNATLLRALVGDYRTQEYRLLMRASDEVKAEAMSRLDELATEIDELEHAQLELVASDEERALTERVIESWKAFHDISRTVRELIEMELEEDAIDFHLGDAQNAYEVLVAELDSLVDLNAGSANMAAEAADSAYVAASSSILVLVLIGIAAGLGLAWFVARMLSQGMQGAVRVAREVAGGKLDGEIVVAGKDEVGELMQAMQTMQRDLRERIERDRRIAAENLRIRNALDMSSTSVMIADIQRNVIYANHAVVDLLDKQADELRKRYPDFDAHKLVGRSIDLFHDEPERVAELLDALDSIHRSQIRVGNAWFAQTISPVLDANGERLGFVVEWRDRTAEVAVEREVAEVIQAAAVGDLDKRIPVDGKQGFFRQLADGINAMLDTNKASIDEVQRVLAALAKGDLTQKIEADFQGVFGQMKDDANATVDQLTAIVGGIKQATDAINVAAREIASGNADLSSRTEQQAASLEETASSMEELTSTVQQNAENARQANQLAIGASDVAVKGGSVVGEVVATMNEINSASKKIVDIIGVIDGIAFQTNILALNAAVEAARAGEQGRGFAVVASEVRSLAQRSAEAAKEIKGLIGDSVNKVADGTLLVDQAGKTMAEIVTSVKRVTDIMAEIAAASDEQAAGIEQVNQTVTHMDEVTQQNAALVEEATAAARSLEEQAANLARAVSAFRLSEQHLHAVSALQHEADALFAPAPPARPKAAPRPAAAAVKPLRAGGNGKARGKIDADDQHWQEF</sequence>
<feature type="coiled-coil region" evidence="4">
    <location>
        <begin position="510"/>
        <end position="547"/>
    </location>
</feature>
<dbReference type="CDD" id="cd11386">
    <property type="entry name" value="MCP_signal"/>
    <property type="match status" value="1"/>
</dbReference>
<organism evidence="9 10">
    <name type="scientific">Rehaibacterium terrae</name>
    <dbReference type="NCBI Taxonomy" id="1341696"/>
    <lineage>
        <taxon>Bacteria</taxon>
        <taxon>Pseudomonadati</taxon>
        <taxon>Pseudomonadota</taxon>
        <taxon>Gammaproteobacteria</taxon>
        <taxon>Lysobacterales</taxon>
        <taxon>Lysobacteraceae</taxon>
        <taxon>Rehaibacterium</taxon>
    </lineage>
</organism>
<proteinExistence type="inferred from homology"/>
<keyword evidence="4" id="KW-0175">Coiled coil</keyword>
<dbReference type="Proteomes" id="UP000519004">
    <property type="component" value="Unassembled WGS sequence"/>
</dbReference>
<feature type="compositionally biased region" description="Low complexity" evidence="5">
    <location>
        <begin position="762"/>
        <end position="778"/>
    </location>
</feature>
<dbReference type="SUPFAM" id="SSF158472">
    <property type="entry name" value="HAMP domain-like"/>
    <property type="match status" value="1"/>
</dbReference>
<protein>
    <submittedName>
        <fullName evidence="9">Methyl-accepting chemotaxis protein</fullName>
    </submittedName>
</protein>
<keyword evidence="1" id="KW-0488">Methylation</keyword>
<dbReference type="CDD" id="cd06225">
    <property type="entry name" value="HAMP"/>
    <property type="match status" value="1"/>
</dbReference>
<dbReference type="InterPro" id="IPR051310">
    <property type="entry name" value="MCP_chemotaxis"/>
</dbReference>
<dbReference type="Pfam" id="PF12729">
    <property type="entry name" value="4HB_MCP_1"/>
    <property type="match status" value="1"/>
</dbReference>
<gene>
    <name evidence="9" type="ORF">HNQ58_001442</name>
</gene>
<feature type="transmembrane region" description="Helical" evidence="6">
    <location>
        <begin position="192"/>
        <end position="211"/>
    </location>
</feature>
<evidence type="ECO:0000256" key="6">
    <source>
        <dbReference type="SAM" id="Phobius"/>
    </source>
</evidence>
<dbReference type="SMART" id="SM00283">
    <property type="entry name" value="MA"/>
    <property type="match status" value="1"/>
</dbReference>
<feature type="domain" description="HAMP" evidence="8">
    <location>
        <begin position="395"/>
        <end position="441"/>
    </location>
</feature>
<keyword evidence="10" id="KW-1185">Reference proteome</keyword>
<name>A0A7W7Y0A4_9GAMM</name>
<evidence type="ECO:0000256" key="5">
    <source>
        <dbReference type="SAM" id="MobiDB-lite"/>
    </source>
</evidence>
<dbReference type="Gene3D" id="1.10.287.950">
    <property type="entry name" value="Methyl-accepting chemotaxis protein"/>
    <property type="match status" value="1"/>
</dbReference>
<evidence type="ECO:0000256" key="3">
    <source>
        <dbReference type="PROSITE-ProRule" id="PRU00284"/>
    </source>
</evidence>
<dbReference type="InterPro" id="IPR024478">
    <property type="entry name" value="HlyB_4HB_MCP"/>
</dbReference>
<dbReference type="GO" id="GO:0006935">
    <property type="term" value="P:chemotaxis"/>
    <property type="evidence" value="ECO:0007669"/>
    <property type="project" value="UniProtKB-KW"/>
</dbReference>
<evidence type="ECO:0000256" key="4">
    <source>
        <dbReference type="SAM" id="Coils"/>
    </source>
</evidence>
<reference evidence="9 10" key="1">
    <citation type="submission" date="2020-08" db="EMBL/GenBank/DDBJ databases">
        <title>Genomic Encyclopedia of Type Strains, Phase IV (KMG-IV): sequencing the most valuable type-strain genomes for metagenomic binning, comparative biology and taxonomic classification.</title>
        <authorList>
            <person name="Goeker M."/>
        </authorList>
    </citation>
    <scope>NUCLEOTIDE SEQUENCE [LARGE SCALE GENOMIC DNA]</scope>
    <source>
        <strain evidence="9 10">DSM 25897</strain>
    </source>
</reference>
<dbReference type="Gene3D" id="6.10.340.10">
    <property type="match status" value="1"/>
</dbReference>
<comment type="similarity">
    <text evidence="2">Belongs to the methyl-accepting chemotaxis (MCP) protein family.</text>
</comment>
<dbReference type="SUPFAM" id="SSF58104">
    <property type="entry name" value="Methyl-accepting chemotaxis protein (MCP) signaling domain"/>
    <property type="match status" value="1"/>
</dbReference>
<dbReference type="PANTHER" id="PTHR43531">
    <property type="entry name" value="PROTEIN ICFG"/>
    <property type="match status" value="1"/>
</dbReference>
<dbReference type="GO" id="GO:0004888">
    <property type="term" value="F:transmembrane signaling receptor activity"/>
    <property type="evidence" value="ECO:0007669"/>
    <property type="project" value="TreeGrafter"/>
</dbReference>
<dbReference type="SMART" id="SM00304">
    <property type="entry name" value="HAMP"/>
    <property type="match status" value="3"/>
</dbReference>
<evidence type="ECO:0000256" key="2">
    <source>
        <dbReference type="ARBA" id="ARBA00029447"/>
    </source>
</evidence>
<dbReference type="GO" id="GO:0007165">
    <property type="term" value="P:signal transduction"/>
    <property type="evidence" value="ECO:0007669"/>
    <property type="project" value="UniProtKB-KW"/>
</dbReference>
<dbReference type="InterPro" id="IPR013656">
    <property type="entry name" value="PAS_4"/>
</dbReference>
<evidence type="ECO:0000259" key="7">
    <source>
        <dbReference type="PROSITE" id="PS50111"/>
    </source>
</evidence>